<dbReference type="EMBL" id="AMGY01000001">
    <property type="protein sequence ID" value="EXJ91636.1"/>
    <property type="molecule type" value="Genomic_DNA"/>
</dbReference>
<dbReference type="Gene3D" id="3.90.1150.10">
    <property type="entry name" value="Aspartate Aminotransferase, domain 1"/>
    <property type="match status" value="1"/>
</dbReference>
<dbReference type="PANTHER" id="PTHR42858:SF1">
    <property type="entry name" value="LD15494P"/>
    <property type="match status" value="1"/>
</dbReference>
<feature type="domain" description="Aminotransferase class I/classII large" evidence="2">
    <location>
        <begin position="35"/>
        <end position="405"/>
    </location>
</feature>
<organism evidence="3 4">
    <name type="scientific">Capronia epimyces CBS 606.96</name>
    <dbReference type="NCBI Taxonomy" id="1182542"/>
    <lineage>
        <taxon>Eukaryota</taxon>
        <taxon>Fungi</taxon>
        <taxon>Dikarya</taxon>
        <taxon>Ascomycota</taxon>
        <taxon>Pezizomycotina</taxon>
        <taxon>Eurotiomycetes</taxon>
        <taxon>Chaetothyriomycetidae</taxon>
        <taxon>Chaetothyriales</taxon>
        <taxon>Herpotrichiellaceae</taxon>
        <taxon>Capronia</taxon>
    </lineage>
</organism>
<dbReference type="InterPro" id="IPR015421">
    <property type="entry name" value="PyrdxlP-dep_Trfase_major"/>
</dbReference>
<dbReference type="STRING" id="1182542.W9YQU5"/>
<dbReference type="RefSeq" id="XP_007728526.1">
    <property type="nucleotide sequence ID" value="XM_007730336.1"/>
</dbReference>
<dbReference type="CDD" id="cd00609">
    <property type="entry name" value="AAT_like"/>
    <property type="match status" value="1"/>
</dbReference>
<keyword evidence="4" id="KW-1185">Reference proteome</keyword>
<dbReference type="OrthoDB" id="7042322at2759"/>
<evidence type="ECO:0000256" key="1">
    <source>
        <dbReference type="SAM" id="MobiDB-lite"/>
    </source>
</evidence>
<evidence type="ECO:0000259" key="2">
    <source>
        <dbReference type="Pfam" id="PF00155"/>
    </source>
</evidence>
<name>W9YQU5_9EURO</name>
<reference evidence="3 4" key="1">
    <citation type="submission" date="2013-03" db="EMBL/GenBank/DDBJ databases">
        <title>The Genome Sequence of Capronia epimyces CBS 606.96.</title>
        <authorList>
            <consortium name="The Broad Institute Genomics Platform"/>
            <person name="Cuomo C."/>
            <person name="de Hoog S."/>
            <person name="Gorbushina A."/>
            <person name="Walker B."/>
            <person name="Young S.K."/>
            <person name="Zeng Q."/>
            <person name="Gargeya S."/>
            <person name="Fitzgerald M."/>
            <person name="Haas B."/>
            <person name="Abouelleil A."/>
            <person name="Allen A.W."/>
            <person name="Alvarado L."/>
            <person name="Arachchi H.M."/>
            <person name="Berlin A.M."/>
            <person name="Chapman S.B."/>
            <person name="Gainer-Dewar J."/>
            <person name="Goldberg J."/>
            <person name="Griggs A."/>
            <person name="Gujja S."/>
            <person name="Hansen M."/>
            <person name="Howarth C."/>
            <person name="Imamovic A."/>
            <person name="Ireland A."/>
            <person name="Larimer J."/>
            <person name="McCowan C."/>
            <person name="Murphy C."/>
            <person name="Pearson M."/>
            <person name="Poon T.W."/>
            <person name="Priest M."/>
            <person name="Roberts A."/>
            <person name="Saif S."/>
            <person name="Shea T."/>
            <person name="Sisk P."/>
            <person name="Sykes S."/>
            <person name="Wortman J."/>
            <person name="Nusbaum C."/>
            <person name="Birren B."/>
        </authorList>
    </citation>
    <scope>NUCLEOTIDE SEQUENCE [LARGE SCALE GENOMIC DNA]</scope>
    <source>
        <strain evidence="3 4">CBS 606.96</strain>
    </source>
</reference>
<dbReference type="Gene3D" id="3.40.640.10">
    <property type="entry name" value="Type I PLP-dependent aspartate aminotransferase-like (Major domain)"/>
    <property type="match status" value="1"/>
</dbReference>
<dbReference type="eggNOG" id="KOG0634">
    <property type="taxonomic scope" value="Eukaryota"/>
</dbReference>
<dbReference type="Pfam" id="PF00155">
    <property type="entry name" value="Aminotran_1_2"/>
    <property type="match status" value="1"/>
</dbReference>
<evidence type="ECO:0000313" key="3">
    <source>
        <dbReference type="EMBL" id="EXJ91636.1"/>
    </source>
</evidence>
<dbReference type="GeneID" id="19164326"/>
<dbReference type="InterPro" id="IPR004839">
    <property type="entry name" value="Aminotransferase_I/II_large"/>
</dbReference>
<dbReference type="GO" id="GO:0030170">
    <property type="term" value="F:pyridoxal phosphate binding"/>
    <property type="evidence" value="ECO:0007669"/>
    <property type="project" value="InterPro"/>
</dbReference>
<accession>W9YQU5</accession>
<feature type="region of interest" description="Disordered" evidence="1">
    <location>
        <begin position="229"/>
        <end position="248"/>
    </location>
</feature>
<feature type="compositionally biased region" description="Basic and acidic residues" evidence="1">
    <location>
        <begin position="232"/>
        <end position="246"/>
    </location>
</feature>
<dbReference type="Proteomes" id="UP000019478">
    <property type="component" value="Unassembled WGS sequence"/>
</dbReference>
<evidence type="ECO:0000313" key="4">
    <source>
        <dbReference type="Proteomes" id="UP000019478"/>
    </source>
</evidence>
<protein>
    <recommendedName>
        <fullName evidence="2">Aminotransferase class I/classII large domain-containing protein</fullName>
    </recommendedName>
</protein>
<sequence length="455" mass="50764">MRDIPLPHINLQKGWPSRRLIPREHVQAAAEATLTDPDRGIDALLYGPNKGDPALRERCAEWLSGLYGLSVVPERICITAGASANLASIMQAFSDPVYTRRVWMAEPTYFLACTIFEDAGFQGRMEGVPEDDEGLDVEWLRSHIESVDAETKANTETEASPQAYKTIPTYRKLYRHIIYCVPTFSNPRGRSYTIKRREELVRLARQVDALLITDDCYDFLLWDVQDPGPSSEIREPQSRSINEQRKLHPPPRLTDIDRILPGGDEVWGNAVSNASFSKVIGPGMRCGWAEATPQFIIRLNQTGSILSGGAPAQFASTVIEHVLRTGRLEDHLVNTLIPTYRTRAARLRRAVQQTLGPMGVTIDSDNGTDGIIGGFFLYITLPVEFNVDNLAELALDKYNLRVLAGARMAVKGSKHLSSIVSQGIRLSWSWEEEEQIVQGIARLAKAMNDPELVKN</sequence>
<dbReference type="SUPFAM" id="SSF53383">
    <property type="entry name" value="PLP-dependent transferases"/>
    <property type="match status" value="1"/>
</dbReference>
<dbReference type="InterPro" id="IPR015422">
    <property type="entry name" value="PyrdxlP-dep_Trfase_small"/>
</dbReference>
<proteinExistence type="predicted"/>
<dbReference type="GO" id="GO:0047536">
    <property type="term" value="F:2-aminoadipate transaminase activity"/>
    <property type="evidence" value="ECO:0007669"/>
    <property type="project" value="TreeGrafter"/>
</dbReference>
<dbReference type="PANTHER" id="PTHR42858">
    <property type="entry name" value="AMINOTRANSFERASE"/>
    <property type="match status" value="1"/>
</dbReference>
<dbReference type="InterPro" id="IPR015424">
    <property type="entry name" value="PyrdxlP-dep_Trfase"/>
</dbReference>
<dbReference type="AlphaFoldDB" id="W9YQU5"/>
<comment type="caution">
    <text evidence="3">The sequence shown here is derived from an EMBL/GenBank/DDBJ whole genome shotgun (WGS) entry which is preliminary data.</text>
</comment>
<dbReference type="HOGENOM" id="CLU_017584_0_6_1"/>
<gene>
    <name evidence="3" type="ORF">A1O3_00186</name>
</gene>